<evidence type="ECO:0000313" key="3">
    <source>
        <dbReference type="EMBL" id="KKM04406.1"/>
    </source>
</evidence>
<dbReference type="GO" id="GO:0006047">
    <property type="term" value="P:UDP-N-acetylglucosamine metabolic process"/>
    <property type="evidence" value="ECO:0007669"/>
    <property type="project" value="TreeGrafter"/>
</dbReference>
<dbReference type="PROSITE" id="PS51464">
    <property type="entry name" value="SIS"/>
    <property type="match status" value="2"/>
</dbReference>
<dbReference type="GO" id="GO:0006487">
    <property type="term" value="P:protein N-linked glycosylation"/>
    <property type="evidence" value="ECO:0007669"/>
    <property type="project" value="TreeGrafter"/>
</dbReference>
<dbReference type="FunFam" id="3.40.50.10490:FF:000002">
    <property type="entry name" value="Glutamine--fructose-6-phosphate aminotransferase [isomerizing]"/>
    <property type="match status" value="1"/>
</dbReference>
<dbReference type="SUPFAM" id="SSF53697">
    <property type="entry name" value="SIS domain"/>
    <property type="match status" value="1"/>
</dbReference>
<dbReference type="GO" id="GO:0006002">
    <property type="term" value="P:fructose 6-phosphate metabolic process"/>
    <property type="evidence" value="ECO:0007669"/>
    <property type="project" value="TreeGrafter"/>
</dbReference>
<accession>A0A0F9JF14</accession>
<dbReference type="InterPro" id="IPR035466">
    <property type="entry name" value="GlmS/AgaS_SIS"/>
</dbReference>
<dbReference type="PANTHER" id="PTHR10937:SF0">
    <property type="entry name" value="GLUTAMINE--FRUCTOSE-6-PHOSPHATE TRANSAMINASE (ISOMERIZING)"/>
    <property type="match status" value="1"/>
</dbReference>
<gene>
    <name evidence="3" type="ORF">LCGC14_1764570</name>
</gene>
<dbReference type="GO" id="GO:0005829">
    <property type="term" value="C:cytosol"/>
    <property type="evidence" value="ECO:0007669"/>
    <property type="project" value="TreeGrafter"/>
</dbReference>
<dbReference type="EMBL" id="LAZR01016460">
    <property type="protein sequence ID" value="KKM04406.1"/>
    <property type="molecule type" value="Genomic_DNA"/>
</dbReference>
<dbReference type="Gene3D" id="3.40.50.10490">
    <property type="entry name" value="Glucose-6-phosphate isomerase like protein, domain 1"/>
    <property type="match status" value="2"/>
</dbReference>
<reference evidence="3" key="1">
    <citation type="journal article" date="2015" name="Nature">
        <title>Complex archaea that bridge the gap between prokaryotes and eukaryotes.</title>
        <authorList>
            <person name="Spang A."/>
            <person name="Saw J.H."/>
            <person name="Jorgensen S.L."/>
            <person name="Zaremba-Niedzwiedzka K."/>
            <person name="Martijn J."/>
            <person name="Lind A.E."/>
            <person name="van Eijk R."/>
            <person name="Schleper C."/>
            <person name="Guy L."/>
            <person name="Ettema T.J."/>
        </authorList>
    </citation>
    <scope>NUCLEOTIDE SEQUENCE</scope>
</reference>
<evidence type="ECO:0000259" key="2">
    <source>
        <dbReference type="PROSITE" id="PS51464"/>
    </source>
</evidence>
<dbReference type="NCBIfam" id="NF001484">
    <property type="entry name" value="PRK00331.1"/>
    <property type="match status" value="1"/>
</dbReference>
<dbReference type="InterPro" id="IPR001347">
    <property type="entry name" value="SIS_dom"/>
</dbReference>
<dbReference type="PANTHER" id="PTHR10937">
    <property type="entry name" value="GLUCOSAMINE--FRUCTOSE-6-PHOSPHATE AMINOTRANSFERASE, ISOMERIZING"/>
    <property type="match status" value="1"/>
</dbReference>
<dbReference type="InterPro" id="IPR035490">
    <property type="entry name" value="GlmS/FrlB_SIS"/>
</dbReference>
<evidence type="ECO:0000256" key="1">
    <source>
        <dbReference type="ARBA" id="ARBA00022737"/>
    </source>
</evidence>
<dbReference type="GO" id="GO:0004360">
    <property type="term" value="F:glutamine-fructose-6-phosphate transaminase (isomerizing) activity"/>
    <property type="evidence" value="ECO:0007669"/>
    <property type="project" value="InterPro"/>
</dbReference>
<dbReference type="NCBIfam" id="TIGR01135">
    <property type="entry name" value="glmS"/>
    <property type="match status" value="1"/>
</dbReference>
<keyword evidence="1" id="KW-0677">Repeat</keyword>
<dbReference type="GO" id="GO:0046349">
    <property type="term" value="P:amino sugar biosynthetic process"/>
    <property type="evidence" value="ECO:0007669"/>
    <property type="project" value="UniProtKB-ARBA"/>
</dbReference>
<name>A0A0F9JF14_9ZZZZ</name>
<feature type="domain" description="SIS" evidence="2">
    <location>
        <begin position="26"/>
        <end position="165"/>
    </location>
</feature>
<dbReference type="CDD" id="cd05008">
    <property type="entry name" value="SIS_GlmS_GlmD_1"/>
    <property type="match status" value="1"/>
</dbReference>
<feature type="non-terminal residue" evidence="3">
    <location>
        <position position="1"/>
    </location>
</feature>
<protein>
    <recommendedName>
        <fullName evidence="2">SIS domain-containing protein</fullName>
    </recommendedName>
</protein>
<organism evidence="3">
    <name type="scientific">marine sediment metagenome</name>
    <dbReference type="NCBI Taxonomy" id="412755"/>
    <lineage>
        <taxon>unclassified sequences</taxon>
        <taxon>metagenomes</taxon>
        <taxon>ecological metagenomes</taxon>
    </lineage>
</organism>
<feature type="domain" description="SIS" evidence="2">
    <location>
        <begin position="198"/>
        <end position="339"/>
    </location>
</feature>
<dbReference type="Pfam" id="PF01380">
    <property type="entry name" value="SIS"/>
    <property type="match status" value="2"/>
</dbReference>
<dbReference type="AlphaFoldDB" id="A0A0F9JF14"/>
<dbReference type="InterPro" id="IPR005855">
    <property type="entry name" value="GFAT"/>
</dbReference>
<dbReference type="CDD" id="cd05009">
    <property type="entry name" value="SIS_GlmS_GlmD_2"/>
    <property type="match status" value="1"/>
</dbReference>
<sequence length="349" mass="38339">ECILDTIRGRAQFDKPAVQLMDISLTKDQLTKVRRVVFVGMGTSLHAAMIGRHYMERIAGIPAEVDNASEYRYRAPIIGPDTLVVSVSQSGETVDTLAAMEEAKRQGAPQITICNIVGSQATRIADGVVYTRCGLEIGVCSTKTFTASVTALYLLACYLGQARGIIDQERMGGLLEPLARVPYLAGEVTKREAEFERLAHQFHRYNNFLYLGRGIQFPVAMEGALKLKEVSYIHAEGYPAGEMKHGAIALIDPEMPVIAIALKDEMHDKMMSNIEQVKAREGTVIALGSEGDEELAAKADHVIYVPEASPLLSPIFTTIPLQFFSYHIALRRGCDIDQPRNLAKTVTVE</sequence>
<dbReference type="InterPro" id="IPR046348">
    <property type="entry name" value="SIS_dom_sf"/>
</dbReference>
<comment type="caution">
    <text evidence="3">The sequence shown here is derived from an EMBL/GenBank/DDBJ whole genome shotgun (WGS) entry which is preliminary data.</text>
</comment>
<dbReference type="GO" id="GO:0097367">
    <property type="term" value="F:carbohydrate derivative binding"/>
    <property type="evidence" value="ECO:0007669"/>
    <property type="project" value="InterPro"/>
</dbReference>
<proteinExistence type="predicted"/>